<accession>X6MRZ6</accession>
<protein>
    <submittedName>
        <fullName evidence="2">Uncharacterized protein</fullName>
    </submittedName>
</protein>
<comment type="caution">
    <text evidence="2">The sequence shown here is derived from an EMBL/GenBank/DDBJ whole genome shotgun (WGS) entry which is preliminary data.</text>
</comment>
<feature type="compositionally biased region" description="Polar residues" evidence="1">
    <location>
        <begin position="89"/>
        <end position="103"/>
    </location>
</feature>
<evidence type="ECO:0000256" key="1">
    <source>
        <dbReference type="SAM" id="MobiDB-lite"/>
    </source>
</evidence>
<evidence type="ECO:0000313" key="2">
    <source>
        <dbReference type="EMBL" id="ETO16237.1"/>
    </source>
</evidence>
<organism evidence="2 3">
    <name type="scientific">Reticulomyxa filosa</name>
    <dbReference type="NCBI Taxonomy" id="46433"/>
    <lineage>
        <taxon>Eukaryota</taxon>
        <taxon>Sar</taxon>
        <taxon>Rhizaria</taxon>
        <taxon>Retaria</taxon>
        <taxon>Foraminifera</taxon>
        <taxon>Monothalamids</taxon>
        <taxon>Reticulomyxidae</taxon>
        <taxon>Reticulomyxa</taxon>
    </lineage>
</organism>
<evidence type="ECO:0000313" key="3">
    <source>
        <dbReference type="Proteomes" id="UP000023152"/>
    </source>
</evidence>
<proteinExistence type="predicted"/>
<sequence length="120" mass="13336">YKKGTKNNLVLTHKVLKNKTKQKRAGTATMPTDRQNELERVRGRSQHNASPDEEKMTVIISKPVVNKNAETNVSAQSKKQVVPAKEKGTTSLASKNPTTQNIVAENTNKNIPVTVYDMFC</sequence>
<feature type="region of interest" description="Disordered" evidence="1">
    <location>
        <begin position="17"/>
        <end position="54"/>
    </location>
</feature>
<reference evidence="2 3" key="1">
    <citation type="journal article" date="2013" name="Curr. Biol.">
        <title>The Genome of the Foraminiferan Reticulomyxa filosa.</title>
        <authorList>
            <person name="Glockner G."/>
            <person name="Hulsmann N."/>
            <person name="Schleicher M."/>
            <person name="Noegel A.A."/>
            <person name="Eichinger L."/>
            <person name="Gallinger C."/>
            <person name="Pawlowski J."/>
            <person name="Sierra R."/>
            <person name="Euteneuer U."/>
            <person name="Pillet L."/>
            <person name="Moustafa A."/>
            <person name="Platzer M."/>
            <person name="Groth M."/>
            <person name="Szafranski K."/>
            <person name="Schliwa M."/>
        </authorList>
    </citation>
    <scope>NUCLEOTIDE SEQUENCE [LARGE SCALE GENOMIC DNA]</scope>
</reference>
<gene>
    <name evidence="2" type="ORF">RFI_21114</name>
</gene>
<feature type="region of interest" description="Disordered" evidence="1">
    <location>
        <begin position="71"/>
        <end position="103"/>
    </location>
</feature>
<dbReference type="AlphaFoldDB" id="X6MRZ6"/>
<dbReference type="Proteomes" id="UP000023152">
    <property type="component" value="Unassembled WGS sequence"/>
</dbReference>
<feature type="non-terminal residue" evidence="2">
    <location>
        <position position="1"/>
    </location>
</feature>
<keyword evidence="3" id="KW-1185">Reference proteome</keyword>
<dbReference type="EMBL" id="ASPP01018454">
    <property type="protein sequence ID" value="ETO16237.1"/>
    <property type="molecule type" value="Genomic_DNA"/>
</dbReference>
<name>X6MRZ6_RETFI</name>